<dbReference type="EMBL" id="CP017599">
    <property type="protein sequence ID" value="AOW98794.1"/>
    <property type="molecule type" value="Genomic_DNA"/>
</dbReference>
<proteinExistence type="predicted"/>
<evidence type="ECO:0000313" key="3">
    <source>
        <dbReference type="Proteomes" id="UP000177870"/>
    </source>
</evidence>
<accession>A0A1D8TMF1</accession>
<dbReference type="KEGG" id="mpro:BJP34_04400"/>
<protein>
    <submittedName>
        <fullName evidence="2">Uncharacterized protein</fullName>
    </submittedName>
</protein>
<dbReference type="Proteomes" id="UP000177870">
    <property type="component" value="Chromosome"/>
</dbReference>
<organism evidence="2 3">
    <name type="scientific">Moorena producens PAL-8-15-08-1</name>
    <dbReference type="NCBI Taxonomy" id="1458985"/>
    <lineage>
        <taxon>Bacteria</taxon>
        <taxon>Bacillati</taxon>
        <taxon>Cyanobacteriota</taxon>
        <taxon>Cyanophyceae</taxon>
        <taxon>Coleofasciculales</taxon>
        <taxon>Coleofasciculaceae</taxon>
        <taxon>Moorena</taxon>
    </lineage>
</organism>
<feature type="region of interest" description="Disordered" evidence="1">
    <location>
        <begin position="37"/>
        <end position="58"/>
    </location>
</feature>
<evidence type="ECO:0000313" key="2">
    <source>
        <dbReference type="EMBL" id="AOW98794.1"/>
    </source>
</evidence>
<gene>
    <name evidence="2" type="ORF">BJP34_04400</name>
</gene>
<reference evidence="3" key="1">
    <citation type="submission" date="2016-10" db="EMBL/GenBank/DDBJ databases">
        <title>Comparative genomics uncovers the prolific and rare metabolic potential of the cyanobacterial genus Moorea.</title>
        <authorList>
            <person name="Leao T."/>
            <person name="Castelao G."/>
            <person name="Korobeynikov A."/>
            <person name="Monroe E.A."/>
            <person name="Podell S."/>
            <person name="Glukhov E."/>
            <person name="Allen E."/>
            <person name="Gerwick W.H."/>
            <person name="Gerwick L."/>
        </authorList>
    </citation>
    <scope>NUCLEOTIDE SEQUENCE [LARGE SCALE GENOMIC DNA]</scope>
    <source>
        <strain evidence="3">PAL-8-15-08-1</strain>
    </source>
</reference>
<dbReference type="AlphaFoldDB" id="A0A1D8TMF1"/>
<name>A0A1D8TMF1_9CYAN</name>
<evidence type="ECO:0000256" key="1">
    <source>
        <dbReference type="SAM" id="MobiDB-lite"/>
    </source>
</evidence>
<sequence>MKVNNLIRHKSKNYVLLLTHQTRFIVRENYQLSAIEQGTGNREQGVGSKEQGVGSKEQGTKIITIPTRIAISAISYRLKADH</sequence>